<dbReference type="AlphaFoldDB" id="A0A5D0MDI6"/>
<evidence type="ECO:0000313" key="9">
    <source>
        <dbReference type="EMBL" id="TYB31777.1"/>
    </source>
</evidence>
<feature type="transmembrane region" description="Helical" evidence="8">
    <location>
        <begin position="131"/>
        <end position="148"/>
    </location>
</feature>
<keyword evidence="7" id="KW-0479">Metal-binding</keyword>
<keyword evidence="4 8" id="KW-0812">Transmembrane</keyword>
<comment type="cofactor">
    <cofactor evidence="7">
        <name>Mg(2+)</name>
        <dbReference type="ChEBI" id="CHEBI:18420"/>
    </cofactor>
</comment>
<dbReference type="CDD" id="cd06853">
    <property type="entry name" value="GT_WecA_like"/>
    <property type="match status" value="1"/>
</dbReference>
<dbReference type="GO" id="GO:0044038">
    <property type="term" value="P:cell wall macromolecule biosynthetic process"/>
    <property type="evidence" value="ECO:0007669"/>
    <property type="project" value="TreeGrafter"/>
</dbReference>
<feature type="transmembrane region" description="Helical" evidence="8">
    <location>
        <begin position="6"/>
        <end position="25"/>
    </location>
</feature>
<reference evidence="9" key="1">
    <citation type="submission" date="2019-08" db="EMBL/GenBank/DDBJ databases">
        <title>Genomic characterization of a novel candidate phylum (ARYD3) from a high temperature, high salinity tertiary oil reservoir in north central Oklahoma, USA.</title>
        <authorList>
            <person name="Youssef N.H."/>
            <person name="Yadav A."/>
            <person name="Elshahed M.S."/>
        </authorList>
    </citation>
    <scope>NUCLEOTIDE SEQUENCE [LARGE SCALE GENOMIC DNA]</scope>
    <source>
        <strain evidence="9">ARYD3</strain>
    </source>
</reference>
<feature type="transmembrane region" description="Helical" evidence="8">
    <location>
        <begin position="153"/>
        <end position="171"/>
    </location>
</feature>
<comment type="subcellular location">
    <subcellularLocation>
        <location evidence="1">Cell membrane</location>
        <topology evidence="1">Multi-pass membrane protein</topology>
    </subcellularLocation>
</comment>
<evidence type="ECO:0000256" key="3">
    <source>
        <dbReference type="ARBA" id="ARBA00022679"/>
    </source>
</evidence>
<dbReference type="PANTHER" id="PTHR22926:SF3">
    <property type="entry name" value="UNDECAPRENYL-PHOSPHATE ALPHA-N-ACETYLGLUCOSAMINYL 1-PHOSPHATE TRANSFERASE"/>
    <property type="match status" value="1"/>
</dbReference>
<evidence type="ECO:0000256" key="1">
    <source>
        <dbReference type="ARBA" id="ARBA00004651"/>
    </source>
</evidence>
<keyword evidence="7" id="KW-0460">Magnesium</keyword>
<evidence type="ECO:0000256" key="7">
    <source>
        <dbReference type="PIRSR" id="PIRSR600715-1"/>
    </source>
</evidence>
<feature type="binding site" evidence="7">
    <location>
        <position position="149"/>
    </location>
    <ligand>
        <name>Mg(2+)</name>
        <dbReference type="ChEBI" id="CHEBI:18420"/>
    </ligand>
</feature>
<gene>
    <name evidence="9" type="ORF">FXF47_02585</name>
</gene>
<feature type="transmembrane region" description="Helical" evidence="8">
    <location>
        <begin position="45"/>
        <end position="67"/>
    </location>
</feature>
<evidence type="ECO:0000256" key="5">
    <source>
        <dbReference type="ARBA" id="ARBA00022989"/>
    </source>
</evidence>
<feature type="transmembrane region" description="Helical" evidence="8">
    <location>
        <begin position="207"/>
        <end position="225"/>
    </location>
</feature>
<evidence type="ECO:0000256" key="4">
    <source>
        <dbReference type="ARBA" id="ARBA00022692"/>
    </source>
</evidence>
<evidence type="ECO:0000256" key="6">
    <source>
        <dbReference type="ARBA" id="ARBA00023136"/>
    </source>
</evidence>
<evidence type="ECO:0000313" key="10">
    <source>
        <dbReference type="Proteomes" id="UP000324143"/>
    </source>
</evidence>
<dbReference type="GO" id="GO:0016780">
    <property type="term" value="F:phosphotransferase activity, for other substituted phosphate groups"/>
    <property type="evidence" value="ECO:0007669"/>
    <property type="project" value="InterPro"/>
</dbReference>
<comment type="caution">
    <text evidence="9">The sequence shown here is derived from an EMBL/GenBank/DDBJ whole genome shotgun (WGS) entry which is preliminary data.</text>
</comment>
<feature type="transmembrane region" description="Helical" evidence="8">
    <location>
        <begin position="79"/>
        <end position="94"/>
    </location>
</feature>
<protein>
    <submittedName>
        <fullName evidence="9">Undecaprenyl/decaprenyl-phosphate alpha-N-acetylglucosaminyl 1-phosphate transferase</fullName>
    </submittedName>
</protein>
<keyword evidence="3 9" id="KW-0808">Transferase</keyword>
<dbReference type="GO" id="GO:0046872">
    <property type="term" value="F:metal ion binding"/>
    <property type="evidence" value="ECO:0007669"/>
    <property type="project" value="UniProtKB-KW"/>
</dbReference>
<keyword evidence="5 8" id="KW-1133">Transmembrane helix</keyword>
<keyword evidence="10" id="KW-1185">Reference proteome</keyword>
<dbReference type="Proteomes" id="UP000324143">
    <property type="component" value="Unassembled WGS sequence"/>
</dbReference>
<keyword evidence="6 8" id="KW-0472">Membrane</keyword>
<dbReference type="GO" id="GO:0005886">
    <property type="term" value="C:plasma membrane"/>
    <property type="evidence" value="ECO:0007669"/>
    <property type="project" value="UniProtKB-SubCell"/>
</dbReference>
<evidence type="ECO:0000256" key="8">
    <source>
        <dbReference type="SAM" id="Phobius"/>
    </source>
</evidence>
<proteinExistence type="predicted"/>
<dbReference type="InterPro" id="IPR000715">
    <property type="entry name" value="Glycosyl_transferase_4"/>
</dbReference>
<keyword evidence="2" id="KW-1003">Cell membrane</keyword>
<feature type="transmembrane region" description="Helical" evidence="8">
    <location>
        <begin position="308"/>
        <end position="328"/>
    </location>
</feature>
<dbReference type="GO" id="GO:0071555">
    <property type="term" value="P:cell wall organization"/>
    <property type="evidence" value="ECO:0007669"/>
    <property type="project" value="TreeGrafter"/>
</dbReference>
<dbReference type="PANTHER" id="PTHR22926">
    <property type="entry name" value="PHOSPHO-N-ACETYLMURAMOYL-PENTAPEPTIDE-TRANSFERASE"/>
    <property type="match status" value="1"/>
</dbReference>
<feature type="transmembrane region" description="Helical" evidence="8">
    <location>
        <begin position="177"/>
        <end position="195"/>
    </location>
</feature>
<accession>A0A5D0MDI6</accession>
<sequence length="336" mass="38168">MILSILFALTFIVGILLVKLFRMTALKFNIVDIPSSKIKFHKKPIPYLGGPAFILNSLLFYLIFIFITNPYNISSSKELFILVFGTVILLLGLIDDIVQIRPLTKIIVQSIIILLMISQDIRLQIIYLPKIVNILLTYLWILGITNAFNLIDIMDGLCGGIAFIASIFLFFTSQSGHFFLLFLAISLFVFLIFNFPPAKIFMGDAGSLSLGFFLASYSILGSYGANNRLALISPILILWLPIYETILVSVMRIKKGKSPFVGSKDHFAFRLRKLKFPKLAILLISYFITIIMGETAFLAAYMDLENAILVYFLLVFFFIVFFYLLSLIKVENFNDY</sequence>
<evidence type="ECO:0000256" key="2">
    <source>
        <dbReference type="ARBA" id="ARBA00022475"/>
    </source>
</evidence>
<feature type="transmembrane region" description="Helical" evidence="8">
    <location>
        <begin position="279"/>
        <end position="302"/>
    </location>
</feature>
<dbReference type="Pfam" id="PF00953">
    <property type="entry name" value="Glycos_transf_4"/>
    <property type="match status" value="1"/>
</dbReference>
<feature type="binding site" evidence="7">
    <location>
        <position position="204"/>
    </location>
    <ligand>
        <name>Mg(2+)</name>
        <dbReference type="ChEBI" id="CHEBI:18420"/>
    </ligand>
</feature>
<name>A0A5D0MDI6_9BACT</name>
<organism evidence="9 10">
    <name type="scientific">Candidatus Mcinerneyibacterium aminivorans</name>
    <dbReference type="NCBI Taxonomy" id="2703815"/>
    <lineage>
        <taxon>Bacteria</taxon>
        <taxon>Candidatus Macinerneyibacteriota</taxon>
        <taxon>Candidatus Mcinerneyibacteria</taxon>
        <taxon>Candidatus Mcinerneyibacteriales</taxon>
        <taxon>Candidatus Mcinerneyibacteriaceae</taxon>
        <taxon>Candidatus Mcinerneyibacterium</taxon>
    </lineage>
</organism>
<dbReference type="EMBL" id="VSIX01000029">
    <property type="protein sequence ID" value="TYB31777.1"/>
    <property type="molecule type" value="Genomic_DNA"/>
</dbReference>
<feature type="transmembrane region" description="Helical" evidence="8">
    <location>
        <begin position="231"/>
        <end position="250"/>
    </location>
</feature>
<dbReference type="GO" id="GO:0009103">
    <property type="term" value="P:lipopolysaccharide biosynthetic process"/>
    <property type="evidence" value="ECO:0007669"/>
    <property type="project" value="TreeGrafter"/>
</dbReference>